<comment type="caution">
    <text evidence="11">The sequence shown here is derived from an EMBL/GenBank/DDBJ whole genome shotgun (WGS) entry which is preliminary data.</text>
</comment>
<feature type="domain" description="DHFR" evidence="10">
    <location>
        <begin position="5"/>
        <end position="169"/>
    </location>
</feature>
<dbReference type="GO" id="GO:0046452">
    <property type="term" value="P:dihydrofolate metabolic process"/>
    <property type="evidence" value="ECO:0007669"/>
    <property type="project" value="TreeGrafter"/>
</dbReference>
<dbReference type="Pfam" id="PF00186">
    <property type="entry name" value="DHFR_1"/>
    <property type="match status" value="1"/>
</dbReference>
<evidence type="ECO:0000256" key="2">
    <source>
        <dbReference type="ARBA" id="ARBA00009539"/>
    </source>
</evidence>
<dbReference type="RefSeq" id="WP_083531189.1">
    <property type="nucleotide sequence ID" value="NZ_LSRP01000090.1"/>
</dbReference>
<keyword evidence="4 8" id="KW-0554">One-carbon metabolism</keyword>
<protein>
    <recommendedName>
        <fullName evidence="3 8">Dihydrofolate reductase</fullName>
        <ecNumber evidence="3 8">1.5.1.3</ecNumber>
    </recommendedName>
</protein>
<evidence type="ECO:0000256" key="4">
    <source>
        <dbReference type="ARBA" id="ARBA00022563"/>
    </source>
</evidence>
<keyword evidence="12" id="KW-1185">Reference proteome</keyword>
<dbReference type="GO" id="GO:0005829">
    <property type="term" value="C:cytosol"/>
    <property type="evidence" value="ECO:0007669"/>
    <property type="project" value="TreeGrafter"/>
</dbReference>
<evidence type="ECO:0000256" key="1">
    <source>
        <dbReference type="ARBA" id="ARBA00004903"/>
    </source>
</evidence>
<dbReference type="InterPro" id="IPR012259">
    <property type="entry name" value="DHFR"/>
</dbReference>
<sequence length="174" mass="18536">MSAMSTSIIVAVSANGVIGRDGGLPWHLPSDLKHFKALTLGKPVIMGRKTFASIGRPLPGRPNIVISRKADFKANGVIVVASLEAALQTGREQAAMLGVNDICIIGGGEIYRQAMDFADVLHITKVAVEVDGDTTFPVIDASIFEEIANAVLPQGEKDSHAMQSVTYRRKNPAK</sequence>
<keyword evidence="6 8" id="KW-0560">Oxidoreductase</keyword>
<evidence type="ECO:0000256" key="7">
    <source>
        <dbReference type="ARBA" id="ARBA00025067"/>
    </source>
</evidence>
<comment type="function">
    <text evidence="7 8">Key enzyme in folate metabolism. Catalyzes an essential reaction for de novo glycine and purine synthesis, and for DNA precursor synthesis.</text>
</comment>
<dbReference type="CDD" id="cd00209">
    <property type="entry name" value="DHFR"/>
    <property type="match status" value="1"/>
</dbReference>
<dbReference type="InterPro" id="IPR017925">
    <property type="entry name" value="DHFR_CS"/>
</dbReference>
<dbReference type="GO" id="GO:0006730">
    <property type="term" value="P:one-carbon metabolic process"/>
    <property type="evidence" value="ECO:0007669"/>
    <property type="project" value="UniProtKB-KW"/>
</dbReference>
<gene>
    <name evidence="11" type="ORF">AX760_18415</name>
</gene>
<dbReference type="GO" id="GO:0016301">
    <property type="term" value="F:kinase activity"/>
    <property type="evidence" value="ECO:0007669"/>
    <property type="project" value="UniProtKB-KW"/>
</dbReference>
<evidence type="ECO:0000256" key="6">
    <source>
        <dbReference type="ARBA" id="ARBA00023002"/>
    </source>
</evidence>
<organism evidence="11 12">
    <name type="scientific">Pararhizobium antarcticum</name>
    <dbReference type="NCBI Taxonomy" id="1798805"/>
    <lineage>
        <taxon>Bacteria</taxon>
        <taxon>Pseudomonadati</taxon>
        <taxon>Pseudomonadota</taxon>
        <taxon>Alphaproteobacteria</taxon>
        <taxon>Hyphomicrobiales</taxon>
        <taxon>Rhizobiaceae</taxon>
        <taxon>Rhizobium/Agrobacterium group</taxon>
        <taxon>Pararhizobium</taxon>
    </lineage>
</organism>
<dbReference type="SUPFAM" id="SSF53597">
    <property type="entry name" value="Dihydrofolate reductase-like"/>
    <property type="match status" value="1"/>
</dbReference>
<comment type="similarity">
    <text evidence="2 8 9">Belongs to the dihydrofolate reductase family.</text>
</comment>
<dbReference type="PRINTS" id="PR00070">
    <property type="entry name" value="DHFR"/>
</dbReference>
<evidence type="ECO:0000313" key="11">
    <source>
        <dbReference type="EMBL" id="OJF96031.1"/>
    </source>
</evidence>
<dbReference type="PANTHER" id="PTHR48069">
    <property type="entry name" value="DIHYDROFOLATE REDUCTASE"/>
    <property type="match status" value="1"/>
</dbReference>
<dbReference type="InterPro" id="IPR024072">
    <property type="entry name" value="DHFR-like_dom_sf"/>
</dbReference>
<dbReference type="InterPro" id="IPR001796">
    <property type="entry name" value="DHFR_dom"/>
</dbReference>
<dbReference type="GO" id="GO:0046654">
    <property type="term" value="P:tetrahydrofolate biosynthetic process"/>
    <property type="evidence" value="ECO:0007669"/>
    <property type="project" value="UniProtKB-UniPathway"/>
</dbReference>
<evidence type="ECO:0000256" key="9">
    <source>
        <dbReference type="RuleBase" id="RU004474"/>
    </source>
</evidence>
<keyword evidence="11" id="KW-0808">Transferase</keyword>
<dbReference type="EC" id="1.5.1.3" evidence="3 8"/>
<dbReference type="FunFam" id="3.40.430.10:FF:000001">
    <property type="entry name" value="Dihydrofolate reductase"/>
    <property type="match status" value="1"/>
</dbReference>
<dbReference type="EMBL" id="LSRP01000090">
    <property type="protein sequence ID" value="OJF96031.1"/>
    <property type="molecule type" value="Genomic_DNA"/>
</dbReference>
<dbReference type="OrthoDB" id="9804315at2"/>
<accession>A0A657LSK4</accession>
<evidence type="ECO:0000313" key="12">
    <source>
        <dbReference type="Proteomes" id="UP000182661"/>
    </source>
</evidence>
<dbReference type="GO" id="GO:0070401">
    <property type="term" value="F:NADP+ binding"/>
    <property type="evidence" value="ECO:0007669"/>
    <property type="project" value="UniProtKB-ARBA"/>
</dbReference>
<reference evidence="11 12" key="1">
    <citation type="submission" date="2016-02" db="EMBL/GenBank/DDBJ databases">
        <title>Genome sequencing of a beta-galactosidase producing bacteria Rhizobium sp. 59.</title>
        <authorList>
            <person name="Wang D."/>
            <person name="Kot W."/>
            <person name="Qin Y."/>
            <person name="Hansen L."/>
            <person name="Naqvi K."/>
            <person name="Rensing C."/>
        </authorList>
    </citation>
    <scope>NUCLEOTIDE SEQUENCE [LARGE SCALE GENOMIC DNA]</scope>
    <source>
        <strain evidence="11 12">59</strain>
    </source>
</reference>
<dbReference type="PROSITE" id="PS51330">
    <property type="entry name" value="DHFR_2"/>
    <property type="match status" value="1"/>
</dbReference>
<dbReference type="UniPathway" id="UPA00077">
    <property type="reaction ID" value="UER00158"/>
</dbReference>
<dbReference type="PIRSF" id="PIRSF000194">
    <property type="entry name" value="DHFR"/>
    <property type="match status" value="1"/>
</dbReference>
<dbReference type="GO" id="GO:0004146">
    <property type="term" value="F:dihydrofolate reductase activity"/>
    <property type="evidence" value="ECO:0007669"/>
    <property type="project" value="UniProtKB-EC"/>
</dbReference>
<dbReference type="Gene3D" id="3.40.430.10">
    <property type="entry name" value="Dihydrofolate Reductase, subunit A"/>
    <property type="match status" value="1"/>
</dbReference>
<evidence type="ECO:0000256" key="5">
    <source>
        <dbReference type="ARBA" id="ARBA00022857"/>
    </source>
</evidence>
<keyword evidence="5 8" id="KW-0521">NADP</keyword>
<keyword evidence="11" id="KW-0418">Kinase</keyword>
<evidence type="ECO:0000256" key="8">
    <source>
        <dbReference type="PIRNR" id="PIRNR000194"/>
    </source>
</evidence>
<dbReference type="GO" id="GO:0046655">
    <property type="term" value="P:folic acid metabolic process"/>
    <property type="evidence" value="ECO:0007669"/>
    <property type="project" value="TreeGrafter"/>
</dbReference>
<name>A0A657LSK4_9HYPH</name>
<dbReference type="PROSITE" id="PS00075">
    <property type="entry name" value="DHFR_1"/>
    <property type="match status" value="1"/>
</dbReference>
<dbReference type="AlphaFoldDB" id="A0A657LSK4"/>
<dbReference type="Proteomes" id="UP000182661">
    <property type="component" value="Unassembled WGS sequence"/>
</dbReference>
<evidence type="ECO:0000256" key="3">
    <source>
        <dbReference type="ARBA" id="ARBA00012856"/>
    </source>
</evidence>
<evidence type="ECO:0000259" key="10">
    <source>
        <dbReference type="PROSITE" id="PS51330"/>
    </source>
</evidence>
<comment type="pathway">
    <text evidence="1 8">Cofactor biosynthesis; tetrahydrofolate biosynthesis; 5,6,7,8-tetrahydrofolate from 7,8-dihydrofolate: step 1/1.</text>
</comment>
<proteinExistence type="inferred from homology"/>
<dbReference type="PANTHER" id="PTHR48069:SF3">
    <property type="entry name" value="DIHYDROFOLATE REDUCTASE"/>
    <property type="match status" value="1"/>
</dbReference>
<comment type="catalytic activity">
    <reaction evidence="8">
        <text>(6S)-5,6,7,8-tetrahydrofolate + NADP(+) = 7,8-dihydrofolate + NADPH + H(+)</text>
        <dbReference type="Rhea" id="RHEA:15009"/>
        <dbReference type="ChEBI" id="CHEBI:15378"/>
        <dbReference type="ChEBI" id="CHEBI:57451"/>
        <dbReference type="ChEBI" id="CHEBI:57453"/>
        <dbReference type="ChEBI" id="CHEBI:57783"/>
        <dbReference type="ChEBI" id="CHEBI:58349"/>
        <dbReference type="EC" id="1.5.1.3"/>
    </reaction>
</comment>